<dbReference type="FunFam" id="3.40.1170.10:FF:000004">
    <property type="entry name" value="DNA mismatch repair protein"/>
    <property type="match status" value="1"/>
</dbReference>
<dbReference type="GO" id="GO:0030983">
    <property type="term" value="F:mismatched DNA binding"/>
    <property type="evidence" value="ECO:0007669"/>
    <property type="project" value="InterPro"/>
</dbReference>
<evidence type="ECO:0000256" key="1">
    <source>
        <dbReference type="ARBA" id="ARBA00007094"/>
    </source>
</evidence>
<comment type="caution">
    <text evidence="14">The sequence shown here is derived from an EMBL/GenBank/DDBJ whole genome shotgun (WGS) entry which is preliminary data.</text>
</comment>
<evidence type="ECO:0000256" key="4">
    <source>
        <dbReference type="ARBA" id="ARBA00022763"/>
    </source>
</evidence>
<dbReference type="PANTHER" id="PTHR11361:SF122">
    <property type="entry name" value="DNA MISMATCH REPAIR PROTEIN MSH3"/>
    <property type="match status" value="1"/>
</dbReference>
<dbReference type="InterPro" id="IPR007696">
    <property type="entry name" value="DNA_mismatch_repair_MutS_core"/>
</dbReference>
<dbReference type="InterPro" id="IPR007695">
    <property type="entry name" value="DNA_mismatch_repair_MutS-lik_N"/>
</dbReference>
<protein>
    <recommendedName>
        <fullName evidence="2 11">DNA mismatch repair protein MSH3</fullName>
    </recommendedName>
    <alternativeName>
        <fullName evidence="2 11">DNA mismatch repair protein MSH3</fullName>
    </alternativeName>
    <alternativeName>
        <fullName evidence="10">MutS protein homolog 3</fullName>
    </alternativeName>
</protein>
<dbReference type="InterPro" id="IPR036678">
    <property type="entry name" value="MutS_con_dom_sf"/>
</dbReference>
<dbReference type="InterPro" id="IPR000432">
    <property type="entry name" value="DNA_mismatch_repair_MutS_C"/>
</dbReference>
<keyword evidence="5" id="KW-0067">ATP-binding</keyword>
<evidence type="ECO:0000256" key="11">
    <source>
        <dbReference type="ARBA" id="ARBA00073774"/>
    </source>
</evidence>
<dbReference type="GO" id="GO:0140664">
    <property type="term" value="F:ATP-dependent DNA damage sensor activity"/>
    <property type="evidence" value="ECO:0007669"/>
    <property type="project" value="InterPro"/>
</dbReference>
<evidence type="ECO:0000256" key="5">
    <source>
        <dbReference type="ARBA" id="ARBA00022840"/>
    </source>
</evidence>
<keyword evidence="15" id="KW-1185">Reference proteome</keyword>
<dbReference type="AlphaFoldDB" id="A0A8H6VYM3"/>
<dbReference type="GO" id="GO:0006298">
    <property type="term" value="P:mismatch repair"/>
    <property type="evidence" value="ECO:0007669"/>
    <property type="project" value="InterPro"/>
</dbReference>
<accession>A0A8H6VYM3</accession>
<dbReference type="Pfam" id="PF00488">
    <property type="entry name" value="MutS_V"/>
    <property type="match status" value="1"/>
</dbReference>
<dbReference type="SUPFAM" id="SSF52540">
    <property type="entry name" value="P-loop containing nucleoside triphosphate hydrolases"/>
    <property type="match status" value="1"/>
</dbReference>
<keyword evidence="6" id="KW-0238">DNA-binding</keyword>
<dbReference type="GO" id="GO:0006312">
    <property type="term" value="P:mitotic recombination"/>
    <property type="evidence" value="ECO:0007669"/>
    <property type="project" value="TreeGrafter"/>
</dbReference>
<evidence type="ECO:0000256" key="8">
    <source>
        <dbReference type="ARBA" id="ARBA00025373"/>
    </source>
</evidence>
<dbReference type="InterPro" id="IPR036187">
    <property type="entry name" value="DNA_mismatch_repair_MutS_sf"/>
</dbReference>
<dbReference type="PANTHER" id="PTHR11361">
    <property type="entry name" value="DNA MISMATCH REPAIR PROTEIN MUTS FAMILY MEMBER"/>
    <property type="match status" value="1"/>
</dbReference>
<dbReference type="InterPro" id="IPR007860">
    <property type="entry name" value="DNA_mmatch_repair_MutS_con_dom"/>
</dbReference>
<reference evidence="14" key="1">
    <citation type="submission" date="2020-05" db="EMBL/GenBank/DDBJ databases">
        <title>Mycena genomes resolve the evolution of fungal bioluminescence.</title>
        <authorList>
            <person name="Tsai I.J."/>
        </authorList>
    </citation>
    <scope>NUCLEOTIDE SEQUENCE</scope>
    <source>
        <strain evidence="14">171206Taipei</strain>
    </source>
</reference>
<dbReference type="Pfam" id="PF01624">
    <property type="entry name" value="MutS_I"/>
    <property type="match status" value="1"/>
</dbReference>
<dbReference type="SMART" id="SM00533">
    <property type="entry name" value="MUTSd"/>
    <property type="match status" value="1"/>
</dbReference>
<dbReference type="OrthoDB" id="121051at2759"/>
<keyword evidence="7" id="KW-0234">DNA repair</keyword>
<evidence type="ECO:0000256" key="10">
    <source>
        <dbReference type="ARBA" id="ARBA00029792"/>
    </source>
</evidence>
<dbReference type="EMBL" id="JACAZF010000009">
    <property type="protein sequence ID" value="KAF7295053.1"/>
    <property type="molecule type" value="Genomic_DNA"/>
</dbReference>
<dbReference type="SMART" id="SM00534">
    <property type="entry name" value="MUTSac"/>
    <property type="match status" value="1"/>
</dbReference>
<name>A0A8H6VYM3_9AGAR</name>
<dbReference type="Gene3D" id="3.40.50.300">
    <property type="entry name" value="P-loop containing nucleotide triphosphate hydrolases"/>
    <property type="match status" value="1"/>
</dbReference>
<keyword evidence="4" id="KW-0227">DNA damage</keyword>
<comment type="function">
    <text evidence="8">Component of the post-replicative DNA mismatch repair system (MMR). Heterodimerizes with MSH2 to form MutS beta, which binds to DNA mismatches thereby initiating DNA repair. MSH3 provides substrate-binding and substrate specificity to the complex. When bound, the MutS beta heterodimer bends the DNA helix and shields approximately 20 base pairs. Acts mainly to repair insertion-deletion loops (IDLs) from 2 to 13 nucleotides in size, but can also repair base-base and single insertion-deletion mismatches that occur during replication. After mismatch binding, forms a ternary complex with the MutL alpha heterodimer, which is thought to be responsible for directing the downstream MMR events, including strand discrimination, excision, and resynthesis. ATP binding and hydrolysis play a pivotal role in mismatch repair functions.</text>
</comment>
<dbReference type="RefSeq" id="XP_037216416.1">
    <property type="nucleotide sequence ID" value="XM_037367022.1"/>
</dbReference>
<feature type="domain" description="DNA mismatch repair proteins mutS family" evidence="13">
    <location>
        <begin position="786"/>
        <end position="802"/>
    </location>
</feature>
<proteinExistence type="inferred from homology"/>
<feature type="compositionally biased region" description="Polar residues" evidence="12">
    <location>
        <begin position="1"/>
        <end position="11"/>
    </location>
</feature>
<organism evidence="14 15">
    <name type="scientific">Mycena indigotica</name>
    <dbReference type="NCBI Taxonomy" id="2126181"/>
    <lineage>
        <taxon>Eukaryota</taxon>
        <taxon>Fungi</taxon>
        <taxon>Dikarya</taxon>
        <taxon>Basidiomycota</taxon>
        <taxon>Agaricomycotina</taxon>
        <taxon>Agaricomycetes</taxon>
        <taxon>Agaricomycetidae</taxon>
        <taxon>Agaricales</taxon>
        <taxon>Marasmiineae</taxon>
        <taxon>Mycenaceae</taxon>
        <taxon>Mycena</taxon>
    </lineage>
</organism>
<dbReference type="InterPro" id="IPR027417">
    <property type="entry name" value="P-loop_NTPase"/>
</dbReference>
<dbReference type="Proteomes" id="UP000636479">
    <property type="component" value="Unassembled WGS sequence"/>
</dbReference>
<feature type="compositionally biased region" description="Acidic residues" evidence="12">
    <location>
        <begin position="21"/>
        <end position="31"/>
    </location>
</feature>
<dbReference type="GeneID" id="59349538"/>
<evidence type="ECO:0000313" key="14">
    <source>
        <dbReference type="EMBL" id="KAF7295053.1"/>
    </source>
</evidence>
<dbReference type="InterPro" id="IPR045076">
    <property type="entry name" value="MutS"/>
</dbReference>
<comment type="similarity">
    <text evidence="1">Belongs to the DNA mismatch repair MutS family. MSH3 subfamily.</text>
</comment>
<dbReference type="Gene3D" id="3.40.1170.10">
    <property type="entry name" value="DNA repair protein MutS, domain I"/>
    <property type="match status" value="1"/>
</dbReference>
<evidence type="ECO:0000256" key="7">
    <source>
        <dbReference type="ARBA" id="ARBA00023204"/>
    </source>
</evidence>
<evidence type="ECO:0000256" key="3">
    <source>
        <dbReference type="ARBA" id="ARBA00022741"/>
    </source>
</evidence>
<evidence type="ECO:0000259" key="13">
    <source>
        <dbReference type="PROSITE" id="PS00486"/>
    </source>
</evidence>
<comment type="subunit">
    <text evidence="9">Heterodimer consisting of MSH2-MSH3 (MutS beta). Forms a ternary complex with MutL alpha (MLH1-PMS1).</text>
</comment>
<dbReference type="SUPFAM" id="SSF55271">
    <property type="entry name" value="DNA repair protein MutS, domain I"/>
    <property type="match status" value="1"/>
</dbReference>
<keyword evidence="3" id="KW-0547">Nucleotide-binding</keyword>
<dbReference type="SUPFAM" id="SSF48334">
    <property type="entry name" value="DNA repair protein MutS, domain III"/>
    <property type="match status" value="1"/>
</dbReference>
<dbReference type="Gene3D" id="3.30.420.110">
    <property type="entry name" value="MutS, connector domain"/>
    <property type="match status" value="1"/>
</dbReference>
<evidence type="ECO:0000256" key="12">
    <source>
        <dbReference type="SAM" id="MobiDB-lite"/>
    </source>
</evidence>
<dbReference type="GO" id="GO:0005634">
    <property type="term" value="C:nucleus"/>
    <property type="evidence" value="ECO:0007669"/>
    <property type="project" value="TreeGrafter"/>
</dbReference>
<feature type="compositionally biased region" description="Basic residues" evidence="12">
    <location>
        <begin position="50"/>
        <end position="61"/>
    </location>
</feature>
<dbReference type="InterPro" id="IPR016151">
    <property type="entry name" value="DNA_mismatch_repair_MutS_N"/>
</dbReference>
<dbReference type="GO" id="GO:0005524">
    <property type="term" value="F:ATP binding"/>
    <property type="evidence" value="ECO:0007669"/>
    <property type="project" value="UniProtKB-KW"/>
</dbReference>
<dbReference type="Pfam" id="PF05188">
    <property type="entry name" value="MutS_II"/>
    <property type="match status" value="1"/>
</dbReference>
<dbReference type="InterPro" id="IPR017261">
    <property type="entry name" value="DNA_mismatch_repair_MutS/MSH"/>
</dbReference>
<evidence type="ECO:0000256" key="6">
    <source>
        <dbReference type="ARBA" id="ARBA00023125"/>
    </source>
</evidence>
<dbReference type="NCBIfam" id="NF003810">
    <property type="entry name" value="PRK05399.1"/>
    <property type="match status" value="1"/>
</dbReference>
<gene>
    <name evidence="14" type="ORF">MIND_01043500</name>
</gene>
<dbReference type="Pfam" id="PF05192">
    <property type="entry name" value="MutS_III"/>
    <property type="match status" value="1"/>
</dbReference>
<evidence type="ECO:0000256" key="9">
    <source>
        <dbReference type="ARBA" id="ARBA00025902"/>
    </source>
</evidence>
<feature type="region of interest" description="Disordered" evidence="12">
    <location>
        <begin position="1"/>
        <end position="71"/>
    </location>
</feature>
<sequence length="946" mass="105955">MKKQSAMTSPSKIPLLASSDISDESEPDSEPDPDRKFNEMSKFFNEARQAKGKGKASAKKKATAEELGPSGKRYTPLEKQVLAFKKKYPGSVLMIEVGYKYRFYGDDAKVAAKELGMGCYMKGNFLLASIPIHRGNIHMKNLINLGYKVGIISQIETAALKKAGDNRNTVFERDLTSLVTATTFVDELDTSDESDEYSSPRLVCVVEQDESHIAFICVSPSDGEVIWDMFDDTHLRIELETRMAHLKPHEMLIPRKISNSSEQMLRHFIEETSSMVSRSRLEYVEDVFDYSEAFDYITQTSRQRADSGLLIAAITDLPKPVVVALACSIRHLTSFNRAAPLMEAQFFNRFTSQAKMHLAANTLSNLEIFQNETDHTVRGSLVSILDNTRTRFGKRMLKSWIGAPLVDKTALQERIDAVEEVKLGPSQLFHLRQILKTLPDLARGLCRIQYRQCTPSELVRLLQSFHKVGTAFQSVPSASQVGFKSMLLNRIIFALPPLEQPTRQLLNELDIAEARMDHKDRMWADANKFPQLEEHAMALGTVEEELKDELPRIRELLRIPGLEFTADDQYLVEVPKTHKKHVPDDWPVPTSATKKIERYHSPVVARKLIERARWRESLAIESKRAFLAFLDEVSQHYAIMRHAVQQLATVDCLSSLAQVALDGNYVKPTFLDDGDGLEIVDGRHPMIEVLRSDPFVPNSISFSSSSSKIITGPNMGGKSSSVRMIALIAIMAQIGSYCPASSVKLCMFDSVLTRMGAYDEISRGRSTFMVELTETSEILRAASPRSLVILDELGRGTSTFDGMAIADAVLEHLVTSTRCNTLFITHYPLVASNLEKKFPQRVENLHVGYCSDLRSNGKREVTFLYRLEAGIAPDSFGVECARLAGLPESILERAASQSQAMEKLVANRTRQNLAHKRLLLLKDLLADGKTRLERTTALATLKSLAL</sequence>
<dbReference type="PIRSF" id="PIRSF037677">
    <property type="entry name" value="DNA_mis_repair_Msh6"/>
    <property type="match status" value="1"/>
</dbReference>
<evidence type="ECO:0000256" key="2">
    <source>
        <dbReference type="ARBA" id="ARBA00022151"/>
    </source>
</evidence>
<evidence type="ECO:0000313" key="15">
    <source>
        <dbReference type="Proteomes" id="UP000636479"/>
    </source>
</evidence>
<dbReference type="PROSITE" id="PS00486">
    <property type="entry name" value="DNA_MISMATCH_REPAIR_2"/>
    <property type="match status" value="1"/>
</dbReference>
<dbReference type="Gene3D" id="1.10.1420.10">
    <property type="match status" value="2"/>
</dbReference>